<sequence>MSSRTLNILLAVVLLGLTLAQPTSRPPKPCGPHRPCGPPYGHKTPSAHLSNGTYLGLRNEEYAQDFFLGIPYAQPPVGSLRFAPPQPLRESFDKPRSATEYGWMCIGYGSDTTNLGNPVNEDCLTLNVVRPAGVKPGDNLPVGVWVHGGSYIMGGSRDPRYNLSYIVEQSVAERKPIVAVSINYRLSYWGFLFSKEMEKAGAGNIAFRDQRMALQWLQDNIAAFGGSPDKVTIWGESAGARSLGMQLVAYDGQSDGLFRSVILQSGSPVAKFTDANGWQPYFDSLVKKTGCADAADRLNCLRDLPWQTLNDIFSGANPLDVTARTLSAVIDGDFMTDQAYTLLKQGKFAHVPVLLGNNFDEGTGYAKQGISTDAQFEAWLTSQGLDGDQVEGVSKLYPNDPLLGIPASFLGVPAAVPYGLQFKRVAAFAGDYQQHAGRRLVAESYARAGLPVYSYLWNVIVNGLPAPIYGATHFQEVAFVFNNIHGIGYAANPFEGKPWSYIKLADLMSKMWVAFIHDTNPNLRRDAIAWPQYKPSRPNNLVFDTNYRNLRYVAKDNYRKEGITYLLNSVFV</sequence>
<feature type="domain" description="Carboxylesterase type B" evidence="5">
    <location>
        <begin position="48"/>
        <end position="548"/>
    </location>
</feature>
<feature type="region of interest" description="Disordered" evidence="4">
    <location>
        <begin position="23"/>
        <end position="42"/>
    </location>
</feature>
<dbReference type="Gene3D" id="3.40.50.1820">
    <property type="entry name" value="alpha/beta hydrolase"/>
    <property type="match status" value="1"/>
</dbReference>
<keyword evidence="2 3" id="KW-0378">Hydrolase</keyword>
<dbReference type="SUPFAM" id="SSF53474">
    <property type="entry name" value="alpha/beta-Hydrolases"/>
    <property type="match status" value="1"/>
</dbReference>
<keyword evidence="7" id="KW-1185">Reference proteome</keyword>
<gene>
    <name evidence="6" type="ORF">QQZ08_010489</name>
</gene>
<organism evidence="6 7">
    <name type="scientific">Neonectria magnoliae</name>
    <dbReference type="NCBI Taxonomy" id="2732573"/>
    <lineage>
        <taxon>Eukaryota</taxon>
        <taxon>Fungi</taxon>
        <taxon>Dikarya</taxon>
        <taxon>Ascomycota</taxon>
        <taxon>Pezizomycotina</taxon>
        <taxon>Sordariomycetes</taxon>
        <taxon>Hypocreomycetidae</taxon>
        <taxon>Hypocreales</taxon>
        <taxon>Nectriaceae</taxon>
        <taxon>Neonectria</taxon>
    </lineage>
</organism>
<feature type="chain" id="PRO_5044997045" description="Carboxylic ester hydrolase" evidence="3">
    <location>
        <begin position="21"/>
        <end position="572"/>
    </location>
</feature>
<evidence type="ECO:0000256" key="3">
    <source>
        <dbReference type="RuleBase" id="RU361235"/>
    </source>
</evidence>
<dbReference type="InterPro" id="IPR002018">
    <property type="entry name" value="CarbesteraseB"/>
</dbReference>
<dbReference type="InterPro" id="IPR019819">
    <property type="entry name" value="Carboxylesterase_B_CS"/>
</dbReference>
<dbReference type="PROSITE" id="PS00941">
    <property type="entry name" value="CARBOXYLESTERASE_B_2"/>
    <property type="match status" value="1"/>
</dbReference>
<dbReference type="EMBL" id="JAZAVK010000137">
    <property type="protein sequence ID" value="KAK7420289.1"/>
    <property type="molecule type" value="Genomic_DNA"/>
</dbReference>
<proteinExistence type="inferred from homology"/>
<reference evidence="6 7" key="1">
    <citation type="journal article" date="2025" name="Microbiol. Resour. Announc.">
        <title>Draft genome sequences for Neonectria magnoliae and Neonectria punicea, canker pathogens of Liriodendron tulipifera and Acer saccharum in West Virginia.</title>
        <authorList>
            <person name="Petronek H.M."/>
            <person name="Kasson M.T."/>
            <person name="Metheny A.M."/>
            <person name="Stauder C.M."/>
            <person name="Lovett B."/>
            <person name="Lynch S.C."/>
            <person name="Garnas J.R."/>
            <person name="Kasson L.R."/>
            <person name="Stajich J.E."/>
        </authorList>
    </citation>
    <scope>NUCLEOTIDE SEQUENCE [LARGE SCALE GENOMIC DNA]</scope>
    <source>
        <strain evidence="6 7">NRRL 64651</strain>
    </source>
</reference>
<dbReference type="InterPro" id="IPR050309">
    <property type="entry name" value="Type-B_Carboxylest/Lipase"/>
</dbReference>
<evidence type="ECO:0000256" key="4">
    <source>
        <dbReference type="SAM" id="MobiDB-lite"/>
    </source>
</evidence>
<dbReference type="InterPro" id="IPR029058">
    <property type="entry name" value="AB_hydrolase_fold"/>
</dbReference>
<dbReference type="Proteomes" id="UP001498421">
    <property type="component" value="Unassembled WGS sequence"/>
</dbReference>
<dbReference type="InterPro" id="IPR019826">
    <property type="entry name" value="Carboxylesterase_B_AS"/>
</dbReference>
<evidence type="ECO:0000259" key="5">
    <source>
        <dbReference type="Pfam" id="PF00135"/>
    </source>
</evidence>
<keyword evidence="3" id="KW-0732">Signal</keyword>
<accession>A0ABR1HHH3</accession>
<evidence type="ECO:0000256" key="1">
    <source>
        <dbReference type="ARBA" id="ARBA00005964"/>
    </source>
</evidence>
<comment type="similarity">
    <text evidence="1 3">Belongs to the type-B carboxylesterase/lipase family.</text>
</comment>
<comment type="caution">
    <text evidence="6">The sequence shown here is derived from an EMBL/GenBank/DDBJ whole genome shotgun (WGS) entry which is preliminary data.</text>
</comment>
<protein>
    <recommendedName>
        <fullName evidence="3">Carboxylic ester hydrolase</fullName>
        <ecNumber evidence="3">3.1.1.-</ecNumber>
    </recommendedName>
</protein>
<dbReference type="PANTHER" id="PTHR11559">
    <property type="entry name" value="CARBOXYLESTERASE"/>
    <property type="match status" value="1"/>
</dbReference>
<evidence type="ECO:0000313" key="7">
    <source>
        <dbReference type="Proteomes" id="UP001498421"/>
    </source>
</evidence>
<dbReference type="EC" id="3.1.1.-" evidence="3"/>
<feature type="compositionally biased region" description="Pro residues" evidence="4">
    <location>
        <begin position="24"/>
        <end position="38"/>
    </location>
</feature>
<dbReference type="Pfam" id="PF00135">
    <property type="entry name" value="COesterase"/>
    <property type="match status" value="1"/>
</dbReference>
<evidence type="ECO:0000313" key="6">
    <source>
        <dbReference type="EMBL" id="KAK7420289.1"/>
    </source>
</evidence>
<dbReference type="PROSITE" id="PS00122">
    <property type="entry name" value="CARBOXYLESTERASE_B_1"/>
    <property type="match status" value="1"/>
</dbReference>
<evidence type="ECO:0000256" key="2">
    <source>
        <dbReference type="ARBA" id="ARBA00022801"/>
    </source>
</evidence>
<name>A0ABR1HHH3_9HYPO</name>
<feature type="signal peptide" evidence="3">
    <location>
        <begin position="1"/>
        <end position="20"/>
    </location>
</feature>